<dbReference type="Gene3D" id="1.20.1250.20">
    <property type="entry name" value="MFS general substrate transporter like domains"/>
    <property type="match status" value="1"/>
</dbReference>
<dbReference type="InterPro" id="IPR011701">
    <property type="entry name" value="MFS"/>
</dbReference>
<comment type="similarity">
    <text evidence="2">Belongs to the major facilitator superfamily. EmrB family.</text>
</comment>
<dbReference type="NCBIfam" id="TIGR00711">
    <property type="entry name" value="efflux_EmrB"/>
    <property type="match status" value="1"/>
</dbReference>
<dbReference type="Pfam" id="PF07690">
    <property type="entry name" value="MFS_1"/>
    <property type="match status" value="1"/>
</dbReference>
<evidence type="ECO:0000256" key="3">
    <source>
        <dbReference type="ARBA" id="ARBA00022448"/>
    </source>
</evidence>
<keyword evidence="6 8" id="KW-1133">Transmembrane helix</keyword>
<keyword evidence="11" id="KW-1185">Reference proteome</keyword>
<dbReference type="InterPro" id="IPR004638">
    <property type="entry name" value="EmrB-like"/>
</dbReference>
<feature type="transmembrane region" description="Helical" evidence="8">
    <location>
        <begin position="304"/>
        <end position="326"/>
    </location>
</feature>
<feature type="transmembrane region" description="Helical" evidence="8">
    <location>
        <begin position="338"/>
        <end position="355"/>
    </location>
</feature>
<organism evidence="10 11">
    <name type="scientific">Aestuariivirga litoralis</name>
    <dbReference type="NCBI Taxonomy" id="2650924"/>
    <lineage>
        <taxon>Bacteria</taxon>
        <taxon>Pseudomonadati</taxon>
        <taxon>Pseudomonadota</taxon>
        <taxon>Alphaproteobacteria</taxon>
        <taxon>Hyphomicrobiales</taxon>
        <taxon>Aestuariivirgaceae</taxon>
        <taxon>Aestuariivirga</taxon>
    </lineage>
</organism>
<evidence type="ECO:0000256" key="2">
    <source>
        <dbReference type="ARBA" id="ARBA00008537"/>
    </source>
</evidence>
<feature type="transmembrane region" description="Helical" evidence="8">
    <location>
        <begin position="86"/>
        <end position="107"/>
    </location>
</feature>
<feature type="transmembrane region" description="Helical" evidence="8">
    <location>
        <begin position="58"/>
        <end position="79"/>
    </location>
</feature>
<dbReference type="InterPro" id="IPR020846">
    <property type="entry name" value="MFS_dom"/>
</dbReference>
<feature type="transmembrane region" description="Helical" evidence="8">
    <location>
        <begin position="206"/>
        <end position="223"/>
    </location>
</feature>
<dbReference type="PANTHER" id="PTHR42718">
    <property type="entry name" value="MAJOR FACILITATOR SUPERFAMILY MULTIDRUG TRANSPORTER MFSC"/>
    <property type="match status" value="1"/>
</dbReference>
<name>A0A2W2C4T1_9HYPH</name>
<feature type="transmembrane region" description="Helical" evidence="8">
    <location>
        <begin position="403"/>
        <end position="423"/>
    </location>
</feature>
<dbReference type="Gene3D" id="1.20.1720.10">
    <property type="entry name" value="Multidrug resistance protein D"/>
    <property type="match status" value="1"/>
</dbReference>
<comment type="subcellular location">
    <subcellularLocation>
        <location evidence="1">Cell membrane</location>
        <topology evidence="1">Multi-pass membrane protein</topology>
    </subcellularLocation>
</comment>
<dbReference type="GO" id="GO:0005886">
    <property type="term" value="C:plasma membrane"/>
    <property type="evidence" value="ECO:0007669"/>
    <property type="project" value="UniProtKB-SubCell"/>
</dbReference>
<dbReference type="Proteomes" id="UP000248795">
    <property type="component" value="Unassembled WGS sequence"/>
</dbReference>
<keyword evidence="4" id="KW-1003">Cell membrane</keyword>
<dbReference type="CDD" id="cd17503">
    <property type="entry name" value="MFS_LmrB_MDR_like"/>
    <property type="match status" value="1"/>
</dbReference>
<dbReference type="AlphaFoldDB" id="A0A2W2C4T1"/>
<dbReference type="EMBL" id="QKVK01000015">
    <property type="protein sequence ID" value="PZF75163.1"/>
    <property type="molecule type" value="Genomic_DNA"/>
</dbReference>
<feature type="transmembrane region" description="Helical" evidence="8">
    <location>
        <begin position="172"/>
        <end position="194"/>
    </location>
</feature>
<evidence type="ECO:0000259" key="9">
    <source>
        <dbReference type="PROSITE" id="PS50850"/>
    </source>
</evidence>
<evidence type="ECO:0000256" key="8">
    <source>
        <dbReference type="SAM" id="Phobius"/>
    </source>
</evidence>
<feature type="transmembrane region" description="Helical" evidence="8">
    <location>
        <begin position="481"/>
        <end position="498"/>
    </location>
</feature>
<evidence type="ECO:0000256" key="5">
    <source>
        <dbReference type="ARBA" id="ARBA00022692"/>
    </source>
</evidence>
<keyword evidence="7 8" id="KW-0472">Membrane</keyword>
<dbReference type="PROSITE" id="PS50850">
    <property type="entry name" value="MFS"/>
    <property type="match status" value="1"/>
</dbReference>
<evidence type="ECO:0000256" key="6">
    <source>
        <dbReference type="ARBA" id="ARBA00022989"/>
    </source>
</evidence>
<dbReference type="PANTHER" id="PTHR42718:SF9">
    <property type="entry name" value="MAJOR FACILITATOR SUPERFAMILY MULTIDRUG TRANSPORTER MFSC"/>
    <property type="match status" value="1"/>
</dbReference>
<gene>
    <name evidence="10" type="ORF">DK847_19780</name>
</gene>
<feature type="transmembrane region" description="Helical" evidence="8">
    <location>
        <begin position="361"/>
        <end position="382"/>
    </location>
</feature>
<proteinExistence type="inferred from homology"/>
<dbReference type="GO" id="GO:0022857">
    <property type="term" value="F:transmembrane transporter activity"/>
    <property type="evidence" value="ECO:0007669"/>
    <property type="project" value="InterPro"/>
</dbReference>
<dbReference type="SUPFAM" id="SSF103473">
    <property type="entry name" value="MFS general substrate transporter"/>
    <property type="match status" value="1"/>
</dbReference>
<dbReference type="RefSeq" id="WP_111200273.1">
    <property type="nucleotide sequence ID" value="NZ_QKVK01000015.1"/>
</dbReference>
<accession>A0A2W2C4T1</accession>
<feature type="transmembrane region" description="Helical" evidence="8">
    <location>
        <begin position="18"/>
        <end position="38"/>
    </location>
</feature>
<keyword evidence="5 8" id="KW-0812">Transmembrane</keyword>
<keyword evidence="3" id="KW-0813">Transport</keyword>
<evidence type="ECO:0000256" key="4">
    <source>
        <dbReference type="ARBA" id="ARBA00022475"/>
    </source>
</evidence>
<evidence type="ECO:0000313" key="10">
    <source>
        <dbReference type="EMBL" id="PZF75163.1"/>
    </source>
</evidence>
<feature type="transmembrane region" description="Helical" evidence="8">
    <location>
        <begin position="273"/>
        <end position="298"/>
    </location>
</feature>
<evidence type="ECO:0000256" key="7">
    <source>
        <dbReference type="ARBA" id="ARBA00023136"/>
    </source>
</evidence>
<protein>
    <submittedName>
        <fullName evidence="10">EmrB/QacA family drug resistance transporter</fullName>
    </submittedName>
</protein>
<feature type="transmembrane region" description="Helical" evidence="8">
    <location>
        <begin position="113"/>
        <end position="133"/>
    </location>
</feature>
<reference evidence="11" key="1">
    <citation type="submission" date="2018-06" db="EMBL/GenBank/DDBJ databases">
        <title>Aestuariibacter litoralis strain KCTC 52945T.</title>
        <authorList>
            <person name="Li X."/>
            <person name="Salam N."/>
            <person name="Li J.-L."/>
            <person name="Chen Y.-M."/>
            <person name="Yang Z.-W."/>
            <person name="Zhang L.-Y."/>
            <person name="Han M.-X."/>
            <person name="Xiao M."/>
            <person name="Li W.-J."/>
        </authorList>
    </citation>
    <scope>NUCLEOTIDE SEQUENCE [LARGE SCALE GENOMIC DNA]</scope>
    <source>
        <strain evidence="11">KCTC 52945</strain>
    </source>
</reference>
<sequence>MSAAAYAKAQDAPVIHRGLITVCVMLATIMQALDTTIANVALPYMQGSLGVTLDQVNWVLTSYIVAAAIMTAPSGWLAVRFGRKKVFIIAAAGFTIASVLCGAAQGITDMVAYRLLQGVFGAALVPLSQAVMMDIYPPEKRGQAMAIWGMGVMLGPIMGPTLGGWLTEYYTWRWVFLINLPFGIATVLGLMAYMPDTKPREMRFDWLGFATLSLCIGFLQLMLDRGESQGWFQSNEIILEGLIAAAAGYLFIAHTATADRPFVPPALFRDWNFTLGVFFMFIVGVLILASVALITPFVQNVMGYPVLSAGFLLGTRGIGTMASMMVVGRLLSFIDARLLIGLGMGCSAFSLWMMTGITPDISSFTIIWTSVLQGVGLGLVFVPLNTISFATLPPQLRTEAASVWTLIRNMGSSIGVSIVIAQLTSGTTLMHARIAELITPFNAGFQLNFVPLLDPSTTEGVAMIDRMVTGQASTIAYQNDFLLMTLMGVLCLPLVLLFRGPRKAAAPRPAMADAGH</sequence>
<comment type="caution">
    <text evidence="10">The sequence shown here is derived from an EMBL/GenBank/DDBJ whole genome shotgun (WGS) entry which is preliminary data.</text>
</comment>
<feature type="transmembrane region" description="Helical" evidence="8">
    <location>
        <begin position="145"/>
        <end position="166"/>
    </location>
</feature>
<dbReference type="InterPro" id="IPR036259">
    <property type="entry name" value="MFS_trans_sf"/>
</dbReference>
<feature type="domain" description="Major facilitator superfamily (MFS) profile" evidence="9">
    <location>
        <begin position="20"/>
        <end position="503"/>
    </location>
</feature>
<feature type="transmembrane region" description="Helical" evidence="8">
    <location>
        <begin position="235"/>
        <end position="252"/>
    </location>
</feature>
<evidence type="ECO:0000256" key="1">
    <source>
        <dbReference type="ARBA" id="ARBA00004651"/>
    </source>
</evidence>
<evidence type="ECO:0000313" key="11">
    <source>
        <dbReference type="Proteomes" id="UP000248795"/>
    </source>
</evidence>